<name>A0A345PEF8_9BACI</name>
<feature type="transmembrane region" description="Helical" evidence="6">
    <location>
        <begin position="136"/>
        <end position="158"/>
    </location>
</feature>
<evidence type="ECO:0000256" key="5">
    <source>
        <dbReference type="ARBA" id="ARBA00023136"/>
    </source>
</evidence>
<dbReference type="Pfam" id="PF03631">
    <property type="entry name" value="Virul_fac_BrkB"/>
    <property type="match status" value="1"/>
</dbReference>
<keyword evidence="4 6" id="KW-1133">Transmembrane helix</keyword>
<gene>
    <name evidence="7" type="ORF">CUC15_05345</name>
</gene>
<protein>
    <submittedName>
        <fullName evidence="7">Ribonuclease</fullName>
    </submittedName>
</protein>
<evidence type="ECO:0000313" key="7">
    <source>
        <dbReference type="EMBL" id="AXI08388.1"/>
    </source>
</evidence>
<dbReference type="PANTHER" id="PTHR30213:SF0">
    <property type="entry name" value="UPF0761 MEMBRANE PROTEIN YIHY"/>
    <property type="match status" value="1"/>
</dbReference>
<evidence type="ECO:0000256" key="3">
    <source>
        <dbReference type="ARBA" id="ARBA00022692"/>
    </source>
</evidence>
<dbReference type="KEGG" id="ocn:CUC15_05345"/>
<reference evidence="8" key="1">
    <citation type="submission" date="2017-11" db="EMBL/GenBank/DDBJ databases">
        <authorList>
            <person name="Zhu W."/>
        </authorList>
    </citation>
    <scope>NUCLEOTIDE SEQUENCE [LARGE SCALE GENOMIC DNA]</scope>
    <source>
        <strain evidence="8">160</strain>
    </source>
</reference>
<evidence type="ECO:0000256" key="2">
    <source>
        <dbReference type="ARBA" id="ARBA00022475"/>
    </source>
</evidence>
<dbReference type="PANTHER" id="PTHR30213">
    <property type="entry name" value="INNER MEMBRANE PROTEIN YHJD"/>
    <property type="match status" value="1"/>
</dbReference>
<organism evidence="7 8">
    <name type="scientific">Oceanobacillus zhaokaii</name>
    <dbReference type="NCBI Taxonomy" id="2052660"/>
    <lineage>
        <taxon>Bacteria</taxon>
        <taxon>Bacillati</taxon>
        <taxon>Bacillota</taxon>
        <taxon>Bacilli</taxon>
        <taxon>Bacillales</taxon>
        <taxon>Bacillaceae</taxon>
        <taxon>Oceanobacillus</taxon>
    </lineage>
</organism>
<evidence type="ECO:0000256" key="6">
    <source>
        <dbReference type="SAM" id="Phobius"/>
    </source>
</evidence>
<dbReference type="GO" id="GO:0005886">
    <property type="term" value="C:plasma membrane"/>
    <property type="evidence" value="ECO:0007669"/>
    <property type="project" value="UniProtKB-SubCell"/>
</dbReference>
<evidence type="ECO:0000256" key="1">
    <source>
        <dbReference type="ARBA" id="ARBA00004651"/>
    </source>
</evidence>
<dbReference type="PIRSF" id="PIRSF035875">
    <property type="entry name" value="RNase_BN"/>
    <property type="match status" value="1"/>
</dbReference>
<keyword evidence="2" id="KW-1003">Cell membrane</keyword>
<comment type="subcellular location">
    <subcellularLocation>
        <location evidence="1">Cell membrane</location>
        <topology evidence="1">Multi-pass membrane protein</topology>
    </subcellularLocation>
</comment>
<accession>A0A345PEF8</accession>
<feature type="transmembrane region" description="Helical" evidence="6">
    <location>
        <begin position="251"/>
        <end position="275"/>
    </location>
</feature>
<dbReference type="InterPro" id="IPR017039">
    <property type="entry name" value="Virul_fac_BrkB"/>
</dbReference>
<dbReference type="Proteomes" id="UP000253908">
    <property type="component" value="Chromosome"/>
</dbReference>
<dbReference type="OrthoDB" id="9775903at2"/>
<dbReference type="NCBIfam" id="TIGR00765">
    <property type="entry name" value="yihY_not_rbn"/>
    <property type="match status" value="1"/>
</dbReference>
<evidence type="ECO:0000256" key="4">
    <source>
        <dbReference type="ARBA" id="ARBA00022989"/>
    </source>
</evidence>
<keyword evidence="8" id="KW-1185">Reference proteome</keyword>
<sequence length="281" mass="31644">MKFIVGAVLVRNIIAVWKQLFQRMEQVDIFGIAAQLAYFFLLSLFPFLLFLLNLVAYLPINEQMIIDIIGYYAPDDIVNLINTNVSRIINQQNGGLLSIGIIGTLWASSNAIHAIVKAFNRAYAIEENRSFVVSRLIAVILTISMVIVIMVSLLLPVFGRIIGEHIFGFFNLTSSFIVIWNALRWVISTFIFFIVLLALYKIAPNVPMPLKDAVWGAVISTILWQAISYGFSYYVNIIADYSVNYGSLGTVIVLMIWFYLLGIIIIIGGIVNVLVRDYRST</sequence>
<evidence type="ECO:0000313" key="8">
    <source>
        <dbReference type="Proteomes" id="UP000253908"/>
    </source>
</evidence>
<feature type="transmembrane region" description="Helical" evidence="6">
    <location>
        <begin position="178"/>
        <end position="200"/>
    </location>
</feature>
<feature type="transmembrane region" description="Helical" evidence="6">
    <location>
        <begin position="39"/>
        <end position="60"/>
    </location>
</feature>
<proteinExistence type="predicted"/>
<dbReference type="AlphaFoldDB" id="A0A345PEF8"/>
<keyword evidence="3 6" id="KW-0812">Transmembrane</keyword>
<keyword evidence="5 6" id="KW-0472">Membrane</keyword>
<dbReference type="EMBL" id="CP024848">
    <property type="protein sequence ID" value="AXI08388.1"/>
    <property type="molecule type" value="Genomic_DNA"/>
</dbReference>
<feature type="transmembrane region" description="Helical" evidence="6">
    <location>
        <begin position="212"/>
        <end position="231"/>
    </location>
</feature>